<gene>
    <name evidence="1" type="ORF">CAEBREN_24471</name>
</gene>
<dbReference type="EMBL" id="GL379792">
    <property type="protein sequence ID" value="EGT54444.1"/>
    <property type="molecule type" value="Genomic_DNA"/>
</dbReference>
<dbReference type="HOGENOM" id="CLU_944065_0_0_1"/>
<proteinExistence type="predicted"/>
<dbReference type="Proteomes" id="UP000008068">
    <property type="component" value="Unassembled WGS sequence"/>
</dbReference>
<evidence type="ECO:0008006" key="3">
    <source>
        <dbReference type="Google" id="ProtNLM"/>
    </source>
</evidence>
<organism evidence="2">
    <name type="scientific">Caenorhabditis brenneri</name>
    <name type="common">Nematode worm</name>
    <dbReference type="NCBI Taxonomy" id="135651"/>
    <lineage>
        <taxon>Eukaryota</taxon>
        <taxon>Metazoa</taxon>
        <taxon>Ecdysozoa</taxon>
        <taxon>Nematoda</taxon>
        <taxon>Chromadorea</taxon>
        <taxon>Rhabditida</taxon>
        <taxon>Rhabditina</taxon>
        <taxon>Rhabditomorpha</taxon>
        <taxon>Rhabditoidea</taxon>
        <taxon>Rhabditidae</taxon>
        <taxon>Peloderinae</taxon>
        <taxon>Caenorhabditis</taxon>
    </lineage>
</organism>
<evidence type="ECO:0000313" key="2">
    <source>
        <dbReference type="Proteomes" id="UP000008068"/>
    </source>
</evidence>
<evidence type="ECO:0000313" key="1">
    <source>
        <dbReference type="EMBL" id="EGT54444.1"/>
    </source>
</evidence>
<sequence length="299" mass="34512">MSTPATPTFSDFFDFFALPCLLREQIFANMCPSALVSLYQTFRNAHTFFPFFNGKMCIKYSLESPKIQVIGSNGKQSILPFTAHKTLSKVYSHLQLVNLSVEINEDSRPENYKDLLKFIGRWLDRNVKTVRVFSKDGNVLDLGSIGGLFDIFESVKVIKYSNRISNFFQSIKVQVVDISNGSHLNTKDIRRVCRKAEEVRISSSRFSDSKFNDIIWDWLNGRNKCLRYLEITSRRTRRPQGLRVLMEEIPFTSGQGGAFEAKFLKVKTIFHTGFDIERRDGRRATVVRSAKKFKLNVWD</sequence>
<keyword evidence="2" id="KW-1185">Reference proteome</keyword>
<dbReference type="PANTHER" id="PTHR21503">
    <property type="entry name" value="F-BOX-CONTAINING HYPOTHETICAL PROTEIN C.ELEGANS"/>
    <property type="match status" value="1"/>
</dbReference>
<protein>
    <recommendedName>
        <fullName evidence="3">F-box domain-containing protein</fullName>
    </recommendedName>
</protein>
<dbReference type="InParanoid" id="G0MFE8"/>
<dbReference type="PANTHER" id="PTHR21503:SF8">
    <property type="entry name" value="F-BOX ASSOCIATED DOMAIN-CONTAINING PROTEIN-RELATED"/>
    <property type="match status" value="1"/>
</dbReference>
<dbReference type="AlphaFoldDB" id="G0MFE8"/>
<reference evidence="2" key="1">
    <citation type="submission" date="2011-07" db="EMBL/GenBank/DDBJ databases">
        <authorList>
            <consortium name="Caenorhabditis brenneri Sequencing and Analysis Consortium"/>
            <person name="Wilson R.K."/>
        </authorList>
    </citation>
    <scope>NUCLEOTIDE SEQUENCE [LARGE SCALE GENOMIC DNA]</scope>
    <source>
        <strain evidence="2">PB2801</strain>
    </source>
</reference>
<accession>G0MFE8</accession>
<name>G0MFE8_CAEBE</name>